<reference evidence="1" key="1">
    <citation type="submission" date="2014-05" db="EMBL/GenBank/DDBJ databases">
        <authorList>
            <person name="Chronopoulou M."/>
        </authorList>
    </citation>
    <scope>NUCLEOTIDE SEQUENCE</scope>
    <source>
        <tissue evidence="1">Whole organism</tissue>
    </source>
</reference>
<sequence length="97" mass="10839">KSRGCHLNVTNEFSSAHFWTLARNQRRRSCYHGFSPDQQLGHEHGVPARICACTHVQKGPLVVGVQLAFLAKYDVAHYSPEANPFTFWVVVGSTVCI</sequence>
<accession>A0A0K2TVD1</accession>
<dbReference type="EMBL" id="HACA01012637">
    <property type="protein sequence ID" value="CDW29998.1"/>
    <property type="molecule type" value="Transcribed_RNA"/>
</dbReference>
<proteinExistence type="predicted"/>
<organism evidence="1">
    <name type="scientific">Lepeophtheirus salmonis</name>
    <name type="common">Salmon louse</name>
    <name type="synonym">Caligus salmonis</name>
    <dbReference type="NCBI Taxonomy" id="72036"/>
    <lineage>
        <taxon>Eukaryota</taxon>
        <taxon>Metazoa</taxon>
        <taxon>Ecdysozoa</taxon>
        <taxon>Arthropoda</taxon>
        <taxon>Crustacea</taxon>
        <taxon>Multicrustacea</taxon>
        <taxon>Hexanauplia</taxon>
        <taxon>Copepoda</taxon>
        <taxon>Siphonostomatoida</taxon>
        <taxon>Caligidae</taxon>
        <taxon>Lepeophtheirus</taxon>
    </lineage>
</organism>
<evidence type="ECO:0000313" key="1">
    <source>
        <dbReference type="EMBL" id="CDW29998.1"/>
    </source>
</evidence>
<feature type="non-terminal residue" evidence="1">
    <location>
        <position position="1"/>
    </location>
</feature>
<protein>
    <submittedName>
        <fullName evidence="1">Uncharacterized protein</fullName>
    </submittedName>
</protein>
<dbReference type="AlphaFoldDB" id="A0A0K2TVD1"/>
<name>A0A0K2TVD1_LEPSM</name>